<dbReference type="InterPro" id="IPR007373">
    <property type="entry name" value="Thiamin_PyroPKinase_B1-bd"/>
</dbReference>
<dbReference type="NCBIfam" id="TIGR01378">
    <property type="entry name" value="thi_PPkinase"/>
    <property type="match status" value="1"/>
</dbReference>
<reference evidence="7" key="1">
    <citation type="submission" date="2016-11" db="UniProtKB">
        <authorList>
            <consortium name="WormBaseParasite"/>
        </authorList>
    </citation>
    <scope>IDENTIFICATION</scope>
</reference>
<dbReference type="FunFam" id="2.60.120.320:FF:000001">
    <property type="entry name" value="Thiamine pyrophosphokinase"/>
    <property type="match status" value="1"/>
</dbReference>
<evidence type="ECO:0000313" key="7">
    <source>
        <dbReference type="WBParaSite" id="L893_g22910.t1"/>
    </source>
</evidence>
<dbReference type="InterPro" id="IPR036759">
    <property type="entry name" value="TPK_catalytic_sf"/>
</dbReference>
<keyword evidence="4" id="KW-0067">ATP-binding</keyword>
<dbReference type="GO" id="GO:0030975">
    <property type="term" value="F:thiamine binding"/>
    <property type="evidence" value="ECO:0007669"/>
    <property type="project" value="InterPro"/>
</dbReference>
<protein>
    <submittedName>
        <fullName evidence="7">Thiamine diphosphokinase</fullName>
    </submittedName>
</protein>
<dbReference type="InterPro" id="IPR036371">
    <property type="entry name" value="TPK_B1-bd_sf"/>
</dbReference>
<keyword evidence="3" id="KW-0418">Kinase</keyword>
<keyword evidence="6" id="KW-1185">Reference proteome</keyword>
<keyword evidence="1" id="KW-0808">Transferase</keyword>
<accession>A0A1I7Z4R9</accession>
<dbReference type="AlphaFoldDB" id="A0A1I7Z4R9"/>
<dbReference type="Gene3D" id="3.40.50.10240">
    <property type="entry name" value="Thiamin pyrophosphokinase, catalytic domain"/>
    <property type="match status" value="1"/>
</dbReference>
<keyword evidence="2" id="KW-0547">Nucleotide-binding</keyword>
<evidence type="ECO:0000256" key="2">
    <source>
        <dbReference type="ARBA" id="ARBA00022741"/>
    </source>
</evidence>
<dbReference type="GO" id="GO:0005524">
    <property type="term" value="F:ATP binding"/>
    <property type="evidence" value="ECO:0007669"/>
    <property type="project" value="UniProtKB-KW"/>
</dbReference>
<sequence length="202" mass="22815">MRFCIDHGCDRLFTHKEGLLPPTMATGKLDRLDMHTRKYLEAQQTRLQDTYDETESNLVSTLKTLAKEELDDIDFTVLLGGFSGRFDHLLANLDGLMRATTMLPMPTMALHGHNLIMVVPEGEWTLETDRNMLSGTCGFAPLAQKKTMVTTEGFKYNLNDEELGFGKKISTSNEVEEDHFKMNCDAPMVFTMGLKKEMKLGV</sequence>
<name>A0A1I7Z4R9_9BILA</name>
<dbReference type="CDD" id="cd07995">
    <property type="entry name" value="TPK"/>
    <property type="match status" value="1"/>
</dbReference>
<dbReference type="SUPFAM" id="SSF63999">
    <property type="entry name" value="Thiamin pyrophosphokinase, catalytic domain"/>
    <property type="match status" value="1"/>
</dbReference>
<evidence type="ECO:0000259" key="5">
    <source>
        <dbReference type="SMART" id="SM00983"/>
    </source>
</evidence>
<evidence type="ECO:0000256" key="4">
    <source>
        <dbReference type="ARBA" id="ARBA00022840"/>
    </source>
</evidence>
<dbReference type="Pfam" id="PF04263">
    <property type="entry name" value="TPK_catalytic"/>
    <property type="match status" value="1"/>
</dbReference>
<proteinExistence type="predicted"/>
<dbReference type="PANTHER" id="PTHR13622:SF8">
    <property type="entry name" value="THIAMIN PYROPHOSPHOKINASE 1"/>
    <property type="match status" value="1"/>
</dbReference>
<dbReference type="InterPro" id="IPR007371">
    <property type="entry name" value="TPK_catalytic"/>
</dbReference>
<dbReference type="GO" id="GO:0016301">
    <property type="term" value="F:kinase activity"/>
    <property type="evidence" value="ECO:0007669"/>
    <property type="project" value="UniProtKB-KW"/>
</dbReference>
<evidence type="ECO:0000256" key="3">
    <source>
        <dbReference type="ARBA" id="ARBA00022777"/>
    </source>
</evidence>
<dbReference type="GO" id="GO:0004788">
    <property type="term" value="F:thiamine diphosphokinase activity"/>
    <property type="evidence" value="ECO:0007669"/>
    <property type="project" value="InterPro"/>
</dbReference>
<organism evidence="6 7">
    <name type="scientific">Steinernema glaseri</name>
    <dbReference type="NCBI Taxonomy" id="37863"/>
    <lineage>
        <taxon>Eukaryota</taxon>
        <taxon>Metazoa</taxon>
        <taxon>Ecdysozoa</taxon>
        <taxon>Nematoda</taxon>
        <taxon>Chromadorea</taxon>
        <taxon>Rhabditida</taxon>
        <taxon>Tylenchina</taxon>
        <taxon>Panagrolaimomorpha</taxon>
        <taxon>Strongyloidoidea</taxon>
        <taxon>Steinernematidae</taxon>
        <taxon>Steinernema</taxon>
    </lineage>
</organism>
<dbReference type="GO" id="GO:0009229">
    <property type="term" value="P:thiamine diphosphate biosynthetic process"/>
    <property type="evidence" value="ECO:0007669"/>
    <property type="project" value="InterPro"/>
</dbReference>
<dbReference type="Pfam" id="PF04265">
    <property type="entry name" value="TPK_B1_binding"/>
    <property type="match status" value="1"/>
</dbReference>
<dbReference type="Proteomes" id="UP000095287">
    <property type="component" value="Unplaced"/>
</dbReference>
<evidence type="ECO:0000313" key="6">
    <source>
        <dbReference type="Proteomes" id="UP000095287"/>
    </source>
</evidence>
<feature type="domain" description="Thiamin pyrophosphokinase thiamin-binding" evidence="5">
    <location>
        <begin position="112"/>
        <end position="186"/>
    </location>
</feature>
<evidence type="ECO:0000256" key="1">
    <source>
        <dbReference type="ARBA" id="ARBA00022679"/>
    </source>
</evidence>
<dbReference type="GO" id="GO:0006772">
    <property type="term" value="P:thiamine metabolic process"/>
    <property type="evidence" value="ECO:0007669"/>
    <property type="project" value="InterPro"/>
</dbReference>
<dbReference type="SUPFAM" id="SSF63862">
    <property type="entry name" value="Thiamin pyrophosphokinase, substrate-binding domain"/>
    <property type="match status" value="1"/>
</dbReference>
<dbReference type="SMART" id="SM00983">
    <property type="entry name" value="TPK_B1_binding"/>
    <property type="match status" value="1"/>
</dbReference>
<dbReference type="InterPro" id="IPR006282">
    <property type="entry name" value="Thi_PPkinase"/>
</dbReference>
<dbReference type="WBParaSite" id="L893_g22910.t1">
    <property type="protein sequence ID" value="L893_g22910.t1"/>
    <property type="gene ID" value="L893_g22910"/>
</dbReference>
<dbReference type="PANTHER" id="PTHR13622">
    <property type="entry name" value="THIAMIN PYROPHOSPHOKINASE"/>
    <property type="match status" value="1"/>
</dbReference>